<reference evidence="2 3" key="1">
    <citation type="submission" date="2023-07" db="EMBL/GenBank/DDBJ databases">
        <title>Closed genome sequence of Methanimicrococcus sp. Es2.</title>
        <authorList>
            <person name="Protasov E."/>
            <person name="Platt K."/>
            <person name="Reeh H."/>
            <person name="Poehlein A."/>
            <person name="Daniel R."/>
            <person name="Brune A."/>
        </authorList>
    </citation>
    <scope>NUCLEOTIDE SEQUENCE [LARGE SCALE GENOMIC DNA]</scope>
    <source>
        <strain evidence="2 3">Es2</strain>
    </source>
</reference>
<keyword evidence="1" id="KW-0472">Membrane</keyword>
<evidence type="ECO:0000313" key="3">
    <source>
        <dbReference type="Proteomes" id="UP001302662"/>
    </source>
</evidence>
<accession>A0AA97A8K6</accession>
<dbReference type="AlphaFoldDB" id="A0AA97A8K6"/>
<protein>
    <submittedName>
        <fullName evidence="2">Uncharacterized protein</fullName>
    </submittedName>
</protein>
<keyword evidence="1" id="KW-0812">Transmembrane</keyword>
<evidence type="ECO:0000256" key="1">
    <source>
        <dbReference type="SAM" id="Phobius"/>
    </source>
</evidence>
<evidence type="ECO:0000313" key="2">
    <source>
        <dbReference type="EMBL" id="WNY29183.1"/>
    </source>
</evidence>
<dbReference type="Proteomes" id="UP001302662">
    <property type="component" value="Chromosome"/>
</dbReference>
<dbReference type="RefSeq" id="WP_316559170.1">
    <property type="nucleotide sequence ID" value="NZ_CP131062.1"/>
</dbReference>
<organism evidence="2 3">
    <name type="scientific">Methanimicrococcus stummii</name>
    <dbReference type="NCBI Taxonomy" id="3028294"/>
    <lineage>
        <taxon>Archaea</taxon>
        <taxon>Methanobacteriati</taxon>
        <taxon>Methanobacteriota</taxon>
        <taxon>Stenosarchaea group</taxon>
        <taxon>Methanomicrobia</taxon>
        <taxon>Methanosarcinales</taxon>
        <taxon>Methanosarcinaceae</taxon>
        <taxon>Methanimicrococcus</taxon>
    </lineage>
</organism>
<dbReference type="KEGG" id="mees:MmiEs2_14060"/>
<gene>
    <name evidence="2" type="ORF">MmiEs2_14060</name>
</gene>
<keyword evidence="3" id="KW-1185">Reference proteome</keyword>
<keyword evidence="1" id="KW-1133">Transmembrane helix</keyword>
<sequence>MENFELVMVTNLLIIIIAYIIIQMRRIYKYSEIPNLIVITNAFLTTAIIFFTSKIYELTKNVFEDGFLETIKILNKEGFPPDDVGVFLFFAYLSLLIVLIACCIIVNMISDFIKIAAKESEKEQNEEITERKLLNDLANIIKKHPRRSLGFVTIICIFSILKILSVIITD</sequence>
<feature type="transmembrane region" description="Helical" evidence="1">
    <location>
        <begin position="6"/>
        <end position="24"/>
    </location>
</feature>
<feature type="transmembrane region" description="Helical" evidence="1">
    <location>
        <begin position="149"/>
        <end position="168"/>
    </location>
</feature>
<feature type="transmembrane region" description="Helical" evidence="1">
    <location>
        <begin position="84"/>
        <end position="109"/>
    </location>
</feature>
<name>A0AA97A8K6_9EURY</name>
<dbReference type="EMBL" id="CP131062">
    <property type="protein sequence ID" value="WNY29183.1"/>
    <property type="molecule type" value="Genomic_DNA"/>
</dbReference>
<dbReference type="GeneID" id="85197872"/>
<feature type="transmembrane region" description="Helical" evidence="1">
    <location>
        <begin position="36"/>
        <end position="56"/>
    </location>
</feature>
<proteinExistence type="predicted"/>